<dbReference type="Proteomes" id="UP000632828">
    <property type="component" value="Unassembled WGS sequence"/>
</dbReference>
<comment type="similarity">
    <text evidence="1">Belongs to the Fur family.</text>
</comment>
<accession>A0A8J6R5I4</accession>
<dbReference type="GO" id="GO:0008270">
    <property type="term" value="F:zinc ion binding"/>
    <property type="evidence" value="ECO:0007669"/>
    <property type="project" value="TreeGrafter"/>
</dbReference>
<dbReference type="EMBL" id="JACWUN010000006">
    <property type="protein sequence ID" value="MBD1400299.1"/>
    <property type="molecule type" value="Genomic_DNA"/>
</dbReference>
<evidence type="ECO:0000313" key="8">
    <source>
        <dbReference type="EMBL" id="MBD1400299.1"/>
    </source>
</evidence>
<feature type="binding site" evidence="7">
    <location>
        <position position="115"/>
    </location>
    <ligand>
        <name>Zn(2+)</name>
        <dbReference type="ChEBI" id="CHEBI:29105"/>
    </ligand>
</feature>
<keyword evidence="3 7" id="KW-0862">Zinc</keyword>
<dbReference type="GO" id="GO:0045892">
    <property type="term" value="P:negative regulation of DNA-templated transcription"/>
    <property type="evidence" value="ECO:0007669"/>
    <property type="project" value="TreeGrafter"/>
</dbReference>
<dbReference type="Pfam" id="PF01475">
    <property type="entry name" value="FUR"/>
    <property type="match status" value="1"/>
</dbReference>
<keyword evidence="9" id="KW-1185">Reference proteome</keyword>
<dbReference type="GO" id="GO:0003700">
    <property type="term" value="F:DNA-binding transcription factor activity"/>
    <property type="evidence" value="ECO:0007669"/>
    <property type="project" value="InterPro"/>
</dbReference>
<dbReference type="GO" id="GO:0005829">
    <property type="term" value="C:cytosol"/>
    <property type="evidence" value="ECO:0007669"/>
    <property type="project" value="TreeGrafter"/>
</dbReference>
<evidence type="ECO:0000256" key="7">
    <source>
        <dbReference type="PIRSR" id="PIRSR602481-1"/>
    </source>
</evidence>
<evidence type="ECO:0000256" key="3">
    <source>
        <dbReference type="ARBA" id="ARBA00022833"/>
    </source>
</evidence>
<comment type="cofactor">
    <cofactor evidence="7">
        <name>Zn(2+)</name>
        <dbReference type="ChEBI" id="CHEBI:29105"/>
    </cofactor>
    <text evidence="7">Binds 1 zinc ion per subunit.</text>
</comment>
<dbReference type="InterPro" id="IPR002481">
    <property type="entry name" value="FUR"/>
</dbReference>
<evidence type="ECO:0000256" key="5">
    <source>
        <dbReference type="ARBA" id="ARBA00023125"/>
    </source>
</evidence>
<keyword evidence="5" id="KW-0238">DNA-binding</keyword>
<dbReference type="PANTHER" id="PTHR33202:SF6">
    <property type="entry name" value="ZINC UPTAKE REGULATION PROTEIN"/>
    <property type="match status" value="1"/>
</dbReference>
<keyword evidence="7" id="KW-0479">Metal-binding</keyword>
<organism evidence="8 9">
    <name type="scientific">Pelovirga terrestris</name>
    <dbReference type="NCBI Taxonomy" id="2771352"/>
    <lineage>
        <taxon>Bacteria</taxon>
        <taxon>Pseudomonadati</taxon>
        <taxon>Thermodesulfobacteriota</taxon>
        <taxon>Desulfuromonadia</taxon>
        <taxon>Geobacterales</taxon>
        <taxon>Geobacteraceae</taxon>
        <taxon>Pelovirga</taxon>
    </lineage>
</organism>
<sequence length="162" mass="18079">MHSPRFIDPDHDHQQCVASALSKAEQICLEQGQRFTSIRRKVFELIWQQHKPIGAYQILEELQQQARTAPPTVYRALDFLLNLGLIHRISSLNAFVGCVHPGASHEGYFLICTSCRACAELSTLAITREINRSAGQCGFVVQDRLVEVMGLCPDCSTEVNPA</sequence>
<evidence type="ECO:0000256" key="4">
    <source>
        <dbReference type="ARBA" id="ARBA00023015"/>
    </source>
</evidence>
<dbReference type="AlphaFoldDB" id="A0A8J6R5I4"/>
<protein>
    <submittedName>
        <fullName evidence="8">Transcriptional repressor</fullName>
    </submittedName>
</protein>
<name>A0A8J6R5I4_9BACT</name>
<dbReference type="Gene3D" id="1.10.10.10">
    <property type="entry name" value="Winged helix-like DNA-binding domain superfamily/Winged helix DNA-binding domain"/>
    <property type="match status" value="1"/>
</dbReference>
<dbReference type="GO" id="GO:1900376">
    <property type="term" value="P:regulation of secondary metabolite biosynthetic process"/>
    <property type="evidence" value="ECO:0007669"/>
    <property type="project" value="TreeGrafter"/>
</dbReference>
<keyword evidence="2" id="KW-0678">Repressor</keyword>
<dbReference type="PANTHER" id="PTHR33202">
    <property type="entry name" value="ZINC UPTAKE REGULATION PROTEIN"/>
    <property type="match status" value="1"/>
</dbReference>
<reference evidence="8" key="1">
    <citation type="submission" date="2020-09" db="EMBL/GenBank/DDBJ databases">
        <title>Pelobacter alkaliphilus sp. nov., a novel anaerobic arsenate-reducing bacterium from terrestrial mud volcano.</title>
        <authorList>
            <person name="Khomyakova M.A."/>
            <person name="Merkel A.Y."/>
            <person name="Slobodkin A.I."/>
        </authorList>
    </citation>
    <scope>NUCLEOTIDE SEQUENCE</scope>
    <source>
        <strain evidence="8">M08fum</strain>
    </source>
</reference>
<proteinExistence type="inferred from homology"/>
<comment type="caution">
    <text evidence="8">The sequence shown here is derived from an EMBL/GenBank/DDBJ whole genome shotgun (WGS) entry which is preliminary data.</text>
</comment>
<dbReference type="SUPFAM" id="SSF46785">
    <property type="entry name" value="Winged helix' DNA-binding domain"/>
    <property type="match status" value="1"/>
</dbReference>
<dbReference type="InterPro" id="IPR043135">
    <property type="entry name" value="Fur_C"/>
</dbReference>
<evidence type="ECO:0000313" key="9">
    <source>
        <dbReference type="Proteomes" id="UP000632828"/>
    </source>
</evidence>
<gene>
    <name evidence="8" type="ORF">ICT70_06420</name>
</gene>
<dbReference type="GO" id="GO:0000976">
    <property type="term" value="F:transcription cis-regulatory region binding"/>
    <property type="evidence" value="ECO:0007669"/>
    <property type="project" value="TreeGrafter"/>
</dbReference>
<dbReference type="InterPro" id="IPR036390">
    <property type="entry name" value="WH_DNA-bd_sf"/>
</dbReference>
<feature type="binding site" evidence="7">
    <location>
        <position position="112"/>
    </location>
    <ligand>
        <name>Zn(2+)</name>
        <dbReference type="ChEBI" id="CHEBI:29105"/>
    </ligand>
</feature>
<dbReference type="Gene3D" id="3.30.1490.190">
    <property type="match status" value="1"/>
</dbReference>
<evidence type="ECO:0000256" key="6">
    <source>
        <dbReference type="ARBA" id="ARBA00023163"/>
    </source>
</evidence>
<evidence type="ECO:0000256" key="2">
    <source>
        <dbReference type="ARBA" id="ARBA00022491"/>
    </source>
</evidence>
<keyword evidence="4" id="KW-0805">Transcription regulation</keyword>
<feature type="binding site" evidence="7">
    <location>
        <position position="155"/>
    </location>
    <ligand>
        <name>Zn(2+)</name>
        <dbReference type="ChEBI" id="CHEBI:29105"/>
    </ligand>
</feature>
<keyword evidence="6" id="KW-0804">Transcription</keyword>
<dbReference type="InterPro" id="IPR036388">
    <property type="entry name" value="WH-like_DNA-bd_sf"/>
</dbReference>
<evidence type="ECO:0000256" key="1">
    <source>
        <dbReference type="ARBA" id="ARBA00007957"/>
    </source>
</evidence>
<feature type="binding site" evidence="7">
    <location>
        <position position="152"/>
    </location>
    <ligand>
        <name>Zn(2+)</name>
        <dbReference type="ChEBI" id="CHEBI:29105"/>
    </ligand>
</feature>